<gene>
    <name evidence="2" type="ORF">H6F44_16335</name>
</gene>
<keyword evidence="3" id="KW-1185">Reference proteome</keyword>
<dbReference type="SUPFAM" id="SSF51306">
    <property type="entry name" value="LexA/Signal peptidase"/>
    <property type="match status" value="1"/>
</dbReference>
<dbReference type="Pfam" id="PF00717">
    <property type="entry name" value="Peptidase_S24"/>
    <property type="match status" value="1"/>
</dbReference>
<evidence type="ECO:0000259" key="1">
    <source>
        <dbReference type="Pfam" id="PF00717"/>
    </source>
</evidence>
<dbReference type="InterPro" id="IPR036286">
    <property type="entry name" value="LexA/Signal_pep-like_sf"/>
</dbReference>
<proteinExistence type="predicted"/>
<dbReference type="RefSeq" id="WP_190352094.1">
    <property type="nucleotide sequence ID" value="NZ_JACJPY010000062.1"/>
</dbReference>
<dbReference type="InterPro" id="IPR015927">
    <property type="entry name" value="Peptidase_S24_S26A/B/C"/>
</dbReference>
<dbReference type="Gene3D" id="2.10.109.10">
    <property type="entry name" value="Umud Fragment, subunit A"/>
    <property type="match status" value="1"/>
</dbReference>
<reference evidence="2" key="1">
    <citation type="journal article" date="2015" name="ISME J.">
        <title>Draft Genome Sequence of Streptomyces incarnatus NRRL8089, which Produces the Nucleoside Antibiotic Sinefungin.</title>
        <authorList>
            <person name="Oshima K."/>
            <person name="Hattori M."/>
            <person name="Shimizu H."/>
            <person name="Fukuda K."/>
            <person name="Nemoto M."/>
            <person name="Inagaki K."/>
            <person name="Tamura T."/>
        </authorList>
    </citation>
    <scope>NUCLEOTIDE SEQUENCE</scope>
    <source>
        <strain evidence="2">FACHB-1277</strain>
    </source>
</reference>
<feature type="domain" description="Peptidase S24/S26A/S26B/S26C" evidence="1">
    <location>
        <begin position="15"/>
        <end position="44"/>
    </location>
</feature>
<organism evidence="2 3">
    <name type="scientific">Pseudanabaena cinerea FACHB-1277</name>
    <dbReference type="NCBI Taxonomy" id="2949581"/>
    <lineage>
        <taxon>Bacteria</taxon>
        <taxon>Bacillati</taxon>
        <taxon>Cyanobacteriota</taxon>
        <taxon>Cyanophyceae</taxon>
        <taxon>Pseudanabaenales</taxon>
        <taxon>Pseudanabaenaceae</taxon>
        <taxon>Pseudanabaena</taxon>
        <taxon>Pseudanabaena cinerea</taxon>
    </lineage>
</organism>
<dbReference type="EMBL" id="JACJPY010000062">
    <property type="protein sequence ID" value="MBD2151676.1"/>
    <property type="molecule type" value="Genomic_DNA"/>
</dbReference>
<evidence type="ECO:0000313" key="2">
    <source>
        <dbReference type="EMBL" id="MBD2151676.1"/>
    </source>
</evidence>
<name>A0A926UUU6_9CYAN</name>
<protein>
    <recommendedName>
        <fullName evidence="1">Peptidase S24/S26A/S26B/S26C domain-containing protein</fullName>
    </recommendedName>
</protein>
<comment type="caution">
    <text evidence="2">The sequence shown here is derived from an EMBL/GenBank/DDBJ whole genome shotgun (WGS) entry which is preliminary data.</text>
</comment>
<accession>A0A926UUU6</accession>
<evidence type="ECO:0000313" key="3">
    <source>
        <dbReference type="Proteomes" id="UP000631421"/>
    </source>
</evidence>
<sequence>MLIWYYMVIGNNACDRLWLIPENPDYPPIEIGENMELHIWGVVFGA</sequence>
<dbReference type="Proteomes" id="UP000631421">
    <property type="component" value="Unassembled WGS sequence"/>
</dbReference>
<reference evidence="2" key="2">
    <citation type="submission" date="2020-08" db="EMBL/GenBank/DDBJ databases">
        <authorList>
            <person name="Chen M."/>
            <person name="Teng W."/>
            <person name="Zhao L."/>
            <person name="Hu C."/>
            <person name="Zhou Y."/>
            <person name="Han B."/>
            <person name="Song L."/>
            <person name="Shu W."/>
        </authorList>
    </citation>
    <scope>NUCLEOTIDE SEQUENCE</scope>
    <source>
        <strain evidence="2">FACHB-1277</strain>
    </source>
</reference>
<dbReference type="AlphaFoldDB" id="A0A926UUU6"/>